<dbReference type="OrthoDB" id="6612291at2759"/>
<dbReference type="GeneID" id="36530218"/>
<protein>
    <submittedName>
        <fullName evidence="1">Uncharacterized protein</fullName>
    </submittedName>
</protein>
<gene>
    <name evidence="1" type="ORF">P174DRAFT_379220</name>
</gene>
<dbReference type="EMBL" id="MSZS01000010">
    <property type="protein sequence ID" value="PKX89147.1"/>
    <property type="molecule type" value="Genomic_DNA"/>
</dbReference>
<dbReference type="VEuPathDB" id="FungiDB:P174DRAFT_379220"/>
<organism evidence="1 2">
    <name type="scientific">Aspergillus novofumigatus (strain IBT 16806)</name>
    <dbReference type="NCBI Taxonomy" id="1392255"/>
    <lineage>
        <taxon>Eukaryota</taxon>
        <taxon>Fungi</taxon>
        <taxon>Dikarya</taxon>
        <taxon>Ascomycota</taxon>
        <taxon>Pezizomycotina</taxon>
        <taxon>Eurotiomycetes</taxon>
        <taxon>Eurotiomycetidae</taxon>
        <taxon>Eurotiales</taxon>
        <taxon>Aspergillaceae</taxon>
        <taxon>Aspergillus</taxon>
        <taxon>Aspergillus subgen. Fumigati</taxon>
    </lineage>
</organism>
<proteinExistence type="predicted"/>
<sequence>MSYTHLTHNGNLKLTLRISPSRLKSNWEWPEEPERQKLLDMSPTKLSYNKTNWYCLYCDIAANQMQLKGHKTVLDYVML</sequence>
<keyword evidence="2" id="KW-1185">Reference proteome</keyword>
<dbReference type="RefSeq" id="XP_024677742.1">
    <property type="nucleotide sequence ID" value="XM_024822892.1"/>
</dbReference>
<dbReference type="Proteomes" id="UP000234474">
    <property type="component" value="Unassembled WGS sequence"/>
</dbReference>
<accession>A0A2I1BUS2</accession>
<comment type="caution">
    <text evidence="1">The sequence shown here is derived from an EMBL/GenBank/DDBJ whole genome shotgun (WGS) entry which is preliminary data.</text>
</comment>
<name>A0A2I1BUS2_ASPN1</name>
<evidence type="ECO:0000313" key="1">
    <source>
        <dbReference type="EMBL" id="PKX89147.1"/>
    </source>
</evidence>
<reference evidence="2" key="1">
    <citation type="journal article" date="2018" name="Proc. Natl. Acad. Sci. U.S.A.">
        <title>Linking secondary metabolites to gene clusters through genome sequencing of six diverse Aspergillus species.</title>
        <authorList>
            <person name="Kaerboelling I."/>
            <person name="Vesth T.C."/>
            <person name="Frisvad J.C."/>
            <person name="Nybo J.L."/>
            <person name="Theobald S."/>
            <person name="Kuo A."/>
            <person name="Bowyer P."/>
            <person name="Matsuda Y."/>
            <person name="Mondo S."/>
            <person name="Lyhne E.K."/>
            <person name="Kogle M.E."/>
            <person name="Clum A."/>
            <person name="Lipzen A."/>
            <person name="Salamov A."/>
            <person name="Ngan C.Y."/>
            <person name="Daum C."/>
            <person name="Chiniquy J."/>
            <person name="Barry K."/>
            <person name="LaButti K."/>
            <person name="Haridas S."/>
            <person name="Simmons B.A."/>
            <person name="Magnuson J.K."/>
            <person name="Mortensen U.H."/>
            <person name="Larsen T.O."/>
            <person name="Grigoriev I.V."/>
            <person name="Baker S.E."/>
            <person name="Andersen M.R."/>
        </authorList>
    </citation>
    <scope>NUCLEOTIDE SEQUENCE [LARGE SCALE GENOMIC DNA]</scope>
    <source>
        <strain evidence="2">IBT 16806</strain>
    </source>
</reference>
<evidence type="ECO:0000313" key="2">
    <source>
        <dbReference type="Proteomes" id="UP000234474"/>
    </source>
</evidence>
<dbReference type="AlphaFoldDB" id="A0A2I1BUS2"/>